<accession>A0A0R0LZS8</accession>
<gene>
    <name evidence="1" type="ORF">M153_2339000445</name>
</gene>
<evidence type="ECO:0000313" key="2">
    <source>
        <dbReference type="Proteomes" id="UP000051530"/>
    </source>
</evidence>
<dbReference type="AlphaFoldDB" id="A0A0R0LZS8"/>
<comment type="caution">
    <text evidence="1">The sequence shown here is derived from an EMBL/GenBank/DDBJ whole genome shotgun (WGS) entry which is preliminary data.</text>
</comment>
<reference evidence="1 2" key="1">
    <citation type="submission" date="2015-07" db="EMBL/GenBank/DDBJ databases">
        <title>The genome of Pseudoloma neurophilia, a relevant intracellular parasite of the zebrafish.</title>
        <authorList>
            <person name="Ndikumana S."/>
            <person name="Pelin A."/>
            <person name="Sanders J."/>
            <person name="Corradi N."/>
        </authorList>
    </citation>
    <scope>NUCLEOTIDE SEQUENCE [LARGE SCALE GENOMIC DNA]</scope>
    <source>
        <strain evidence="1 2">MK1</strain>
    </source>
</reference>
<evidence type="ECO:0000313" key="1">
    <source>
        <dbReference type="EMBL" id="KRH92878.1"/>
    </source>
</evidence>
<dbReference type="EMBL" id="LGUB01000619">
    <property type="protein sequence ID" value="KRH92878.1"/>
    <property type="molecule type" value="Genomic_DNA"/>
</dbReference>
<dbReference type="Proteomes" id="UP000051530">
    <property type="component" value="Unassembled WGS sequence"/>
</dbReference>
<dbReference type="VEuPathDB" id="MicrosporidiaDB:M153_2339000445"/>
<sequence>MNESEYQKGDAVRVCKRDNKTNKEEKGRFFEEGAVISKCGNGAFLIQKRDGKIVKRSLRDVKRVICD</sequence>
<keyword evidence="2" id="KW-1185">Reference proteome</keyword>
<organism evidence="1 2">
    <name type="scientific">Pseudoloma neurophilia</name>
    <dbReference type="NCBI Taxonomy" id="146866"/>
    <lineage>
        <taxon>Eukaryota</taxon>
        <taxon>Fungi</taxon>
        <taxon>Fungi incertae sedis</taxon>
        <taxon>Microsporidia</taxon>
        <taxon>Pseudoloma</taxon>
    </lineage>
</organism>
<name>A0A0R0LZS8_9MICR</name>
<proteinExistence type="predicted"/>
<protein>
    <submittedName>
        <fullName evidence="1">Uncharacterized protein</fullName>
    </submittedName>
</protein>